<feature type="transmembrane region" description="Helical" evidence="10">
    <location>
        <begin position="283"/>
        <end position="303"/>
    </location>
</feature>
<evidence type="ECO:0000256" key="8">
    <source>
        <dbReference type="ARBA" id="ARBA00023136"/>
    </source>
</evidence>
<dbReference type="InterPro" id="IPR002528">
    <property type="entry name" value="MATE_fam"/>
</dbReference>
<dbReference type="GO" id="GO:0006811">
    <property type="term" value="P:monoatomic ion transport"/>
    <property type="evidence" value="ECO:0007669"/>
    <property type="project" value="UniProtKB-KW"/>
</dbReference>
<keyword evidence="8 10" id="KW-0472">Membrane</keyword>
<keyword evidence="6 10" id="KW-1133">Transmembrane helix</keyword>
<dbReference type="GO" id="GO:0042910">
    <property type="term" value="F:xenobiotic transmembrane transporter activity"/>
    <property type="evidence" value="ECO:0007669"/>
    <property type="project" value="InterPro"/>
</dbReference>
<dbReference type="PANTHER" id="PTHR43298">
    <property type="entry name" value="MULTIDRUG RESISTANCE PROTEIN NORM-RELATED"/>
    <property type="match status" value="1"/>
</dbReference>
<feature type="transmembrane region" description="Helical" evidence="10">
    <location>
        <begin position="203"/>
        <end position="226"/>
    </location>
</feature>
<comment type="subcellular location">
    <subcellularLocation>
        <location evidence="1">Cell inner membrane</location>
        <topology evidence="1">Multi-pass membrane protein</topology>
    </subcellularLocation>
</comment>
<feature type="transmembrane region" description="Helical" evidence="10">
    <location>
        <begin position="367"/>
        <end position="394"/>
    </location>
</feature>
<evidence type="ECO:0000256" key="9">
    <source>
        <dbReference type="ARBA" id="ARBA00031636"/>
    </source>
</evidence>
<feature type="transmembrane region" description="Helical" evidence="10">
    <location>
        <begin position="256"/>
        <end position="277"/>
    </location>
</feature>
<evidence type="ECO:0000256" key="10">
    <source>
        <dbReference type="SAM" id="Phobius"/>
    </source>
</evidence>
<feature type="transmembrane region" description="Helical" evidence="10">
    <location>
        <begin position="428"/>
        <end position="450"/>
    </location>
</feature>
<keyword evidence="5 10" id="KW-0812">Transmembrane</keyword>
<feature type="transmembrane region" description="Helical" evidence="10">
    <location>
        <begin position="401"/>
        <end position="422"/>
    </location>
</feature>
<evidence type="ECO:0000313" key="11">
    <source>
        <dbReference type="EMBL" id="MCP1167297.1"/>
    </source>
</evidence>
<feature type="transmembrane region" description="Helical" evidence="10">
    <location>
        <begin position="142"/>
        <end position="160"/>
    </location>
</feature>
<evidence type="ECO:0000256" key="6">
    <source>
        <dbReference type="ARBA" id="ARBA00022989"/>
    </source>
</evidence>
<dbReference type="InterPro" id="IPR048279">
    <property type="entry name" value="MdtK-like"/>
</dbReference>
<accession>A0A9X2FMP7</accession>
<feature type="transmembrane region" description="Helical" evidence="10">
    <location>
        <begin position="25"/>
        <end position="45"/>
    </location>
</feature>
<feature type="transmembrane region" description="Helical" evidence="10">
    <location>
        <begin position="172"/>
        <end position="191"/>
    </location>
</feature>
<evidence type="ECO:0000313" key="12">
    <source>
        <dbReference type="Proteomes" id="UP001139477"/>
    </source>
</evidence>
<dbReference type="NCBIfam" id="TIGR00797">
    <property type="entry name" value="matE"/>
    <property type="match status" value="1"/>
</dbReference>
<name>A0A9X2FMP7_9RHOB</name>
<dbReference type="GO" id="GO:0005886">
    <property type="term" value="C:plasma membrane"/>
    <property type="evidence" value="ECO:0007669"/>
    <property type="project" value="UniProtKB-SubCell"/>
</dbReference>
<keyword evidence="12" id="KW-1185">Reference proteome</keyword>
<protein>
    <recommendedName>
        <fullName evidence="9">Multidrug-efflux transporter</fullName>
    </recommendedName>
</protein>
<evidence type="ECO:0000256" key="7">
    <source>
        <dbReference type="ARBA" id="ARBA00023065"/>
    </source>
</evidence>
<dbReference type="AlphaFoldDB" id="A0A9X2FMP7"/>
<keyword evidence="4" id="KW-1003">Cell membrane</keyword>
<gene>
    <name evidence="11" type="ORF">NHG85_01940</name>
</gene>
<dbReference type="PIRSF" id="PIRSF006603">
    <property type="entry name" value="DinF"/>
    <property type="match status" value="1"/>
</dbReference>
<feature type="transmembrane region" description="Helical" evidence="10">
    <location>
        <begin position="104"/>
        <end position="122"/>
    </location>
</feature>
<evidence type="ECO:0000256" key="5">
    <source>
        <dbReference type="ARBA" id="ARBA00022692"/>
    </source>
</evidence>
<dbReference type="GO" id="GO:0015297">
    <property type="term" value="F:antiporter activity"/>
    <property type="evidence" value="ECO:0007669"/>
    <property type="project" value="UniProtKB-KW"/>
</dbReference>
<reference evidence="11" key="1">
    <citation type="submission" date="2022-06" db="EMBL/GenBank/DDBJ databases">
        <title>Limimaricola sediminis sp. nov., isolated from an intertidal sediment.</title>
        <authorList>
            <person name="Shao X."/>
        </authorList>
    </citation>
    <scope>NUCLEOTIDE SEQUENCE</scope>
    <source>
        <strain evidence="11">ASW11-118</strain>
    </source>
</reference>
<dbReference type="Proteomes" id="UP001139477">
    <property type="component" value="Unassembled WGS sequence"/>
</dbReference>
<dbReference type="RefSeq" id="WP_253329279.1">
    <property type="nucleotide sequence ID" value="NZ_JAMYXC010000026.1"/>
</dbReference>
<keyword evidence="2" id="KW-0813">Transport</keyword>
<evidence type="ECO:0000256" key="1">
    <source>
        <dbReference type="ARBA" id="ARBA00004429"/>
    </source>
</evidence>
<sequence length="462" mass="48665">MTQAEITAPAKPFEALTRAQHGRKLLVLALPLIGSNLAQMAMNVTDTVMLGWYDVTALAAATLATSLYFLIFIVGSGFAWAVMPVVATAAEAEDAVMVRRVTRMGIWVGMIYAAIFVPPLMWAEDLFLALGQEPQVAAAGEAYLRIAAWAMVPGLVAMVMRSFLSALEHTGILLWSTLGMAVCNAVLNYALIFGNWGAPELGIQGAAIASLSMAALQAVALVAYALRKLPEYDLVRRLWRPDWEVLGRVVRLGVPIGLTSLAEGGLFTATGIMVGWIGAVPLAAHGIALQVTSVAFMIQVGLSQAATVRAGRALGRRDEAALRMIGQSGVTLSIVSAGLIGLMFVAIPEPFVAAFVDPEDPAREAVVATGISLLMLAALFQIVDALQVMALGLLRGVQDTGVPMVLAAISYWLIGMPAGYLLGFPAGLGAAGVWLGLVVGLGLAAIMLLWRFWSRSVRIGAA</sequence>
<evidence type="ECO:0000256" key="3">
    <source>
        <dbReference type="ARBA" id="ARBA00022449"/>
    </source>
</evidence>
<dbReference type="InterPro" id="IPR050222">
    <property type="entry name" value="MATE_MdtK"/>
</dbReference>
<dbReference type="Pfam" id="PF01554">
    <property type="entry name" value="MatE"/>
    <property type="match status" value="2"/>
</dbReference>
<feature type="transmembrane region" description="Helical" evidence="10">
    <location>
        <begin position="57"/>
        <end position="83"/>
    </location>
</feature>
<dbReference type="CDD" id="cd13131">
    <property type="entry name" value="MATE_NorM_like"/>
    <property type="match status" value="1"/>
</dbReference>
<comment type="caution">
    <text evidence="11">The sequence shown here is derived from an EMBL/GenBank/DDBJ whole genome shotgun (WGS) entry which is preliminary data.</text>
</comment>
<keyword evidence="7" id="KW-0406">Ion transport</keyword>
<proteinExistence type="predicted"/>
<evidence type="ECO:0000256" key="2">
    <source>
        <dbReference type="ARBA" id="ARBA00022448"/>
    </source>
</evidence>
<feature type="transmembrane region" description="Helical" evidence="10">
    <location>
        <begin position="324"/>
        <end position="347"/>
    </location>
</feature>
<evidence type="ECO:0000256" key="4">
    <source>
        <dbReference type="ARBA" id="ARBA00022475"/>
    </source>
</evidence>
<dbReference type="EMBL" id="JAMYXC010000026">
    <property type="protein sequence ID" value="MCP1167297.1"/>
    <property type="molecule type" value="Genomic_DNA"/>
</dbReference>
<keyword evidence="3" id="KW-0050">Antiport</keyword>
<organism evidence="11 12">
    <name type="scientific">Limimaricola litoreus</name>
    <dbReference type="NCBI Taxonomy" id="2955316"/>
    <lineage>
        <taxon>Bacteria</taxon>
        <taxon>Pseudomonadati</taxon>
        <taxon>Pseudomonadota</taxon>
        <taxon>Alphaproteobacteria</taxon>
        <taxon>Rhodobacterales</taxon>
        <taxon>Paracoccaceae</taxon>
        <taxon>Limimaricola</taxon>
    </lineage>
</organism>
<dbReference type="PANTHER" id="PTHR43298:SF2">
    <property type="entry name" value="FMN_FAD EXPORTER YEEO-RELATED"/>
    <property type="match status" value="1"/>
</dbReference>